<dbReference type="Proteomes" id="UP001497744">
    <property type="component" value="Unassembled WGS sequence"/>
</dbReference>
<gene>
    <name evidence="1" type="ORF">BcabD6B2_10690</name>
</gene>
<dbReference type="GeneID" id="94193117"/>
<comment type="caution">
    <text evidence="1">The sequence shown here is derived from an EMBL/GenBank/DDBJ whole genome shotgun (WGS) entry which is preliminary data.</text>
</comment>
<dbReference type="EMBL" id="BPLF01000001">
    <property type="protein sequence ID" value="GIX61634.1"/>
    <property type="molecule type" value="Genomic_DNA"/>
</dbReference>
<protein>
    <submittedName>
        <fullName evidence="1">YceI family protein</fullName>
    </submittedName>
</protein>
<accession>A0AAV4LSQ3</accession>
<reference evidence="1 2" key="1">
    <citation type="submission" date="2021-06" db="EMBL/GenBank/DDBJ databases">
        <title>Genome sequence of Babesia caballi.</title>
        <authorList>
            <person name="Yamagishi J."/>
            <person name="Kidaka T."/>
            <person name="Ochi A."/>
        </authorList>
    </citation>
    <scope>NUCLEOTIDE SEQUENCE [LARGE SCALE GENOMIC DNA]</scope>
    <source>
        <strain evidence="1">USDA-D6B2</strain>
    </source>
</reference>
<evidence type="ECO:0000313" key="1">
    <source>
        <dbReference type="EMBL" id="GIX61634.1"/>
    </source>
</evidence>
<organism evidence="1 2">
    <name type="scientific">Babesia caballi</name>
    <dbReference type="NCBI Taxonomy" id="5871"/>
    <lineage>
        <taxon>Eukaryota</taxon>
        <taxon>Sar</taxon>
        <taxon>Alveolata</taxon>
        <taxon>Apicomplexa</taxon>
        <taxon>Aconoidasida</taxon>
        <taxon>Piroplasmida</taxon>
        <taxon>Babesiidae</taxon>
        <taxon>Babesia</taxon>
    </lineage>
</organism>
<dbReference type="AlphaFoldDB" id="A0AAV4LSQ3"/>
<name>A0AAV4LSQ3_BABCB</name>
<proteinExistence type="predicted"/>
<keyword evidence="2" id="KW-1185">Reference proteome</keyword>
<sequence length="864" mass="93488">MFLQVTVVGHKEFVVFAHVGFQDSRHAFLVDPEVGVPGLVAAWGEGEDGLRARGDPVKPDFRHVVQAEVLDQHVDLVVFVGEDNAVELVLAGAGPRNVEGHGLPVLGHRDRAVPGPLDAEVHFEGLLRHVLRQARLEVHGNKLGGLAVDANFGNPDEEIRRTVVGRLDGDLDGPIEVEVVVGDDDLAVVGDFAEPVAGGELRLDTENEVVPLADAVELLRQLGARRKVHGDGVVFHADKVELSVRDLVAEGLDDALAVVRVGPNDHVREEEIRGDKHLPHLVEPVVGHNELASEGHRAQGLPEQILAKVDLDRSGVLLHAEVVRQILGKNVLETQLHRLLVLLDEQLGFVVVEEAAPEQVPGVELEGFVHLGGDVELGEPVDQLAGEHVPQVGPDDGVLVLDRSDFNVRRRGGDEELVLLEPRDPEVRVVRVELRQLELHRLGPVQPDAVRAGGVADAGGQVPVSLSLDRGDVVEHGDAPAHDGVRHVRRVVDEGLPDQILFVVRDGTDGVLEVVGRGDGVHRDATVDGDRDAFVNGFILEIEVDDLRLVLGVGPSVLGDKERRLKHAVQELCVHREVSLVVDGLQLHLNALRPVSHVNDAVRVKQVHDAHLRVATTVDEETVRTTGGNDVLVPLLVLRGKVQEHGSRVLPPVHAVIPHHWDERGLENAPDVGSGVHVPTVVHVLKVPDENVVVRQHQDLLATLDGSNFLAPIAKVTVHKGAVRNSAFRPVVVPFKGLRTNVEIHVFVLEVHVSPGLANHKSLPDGDAVVHRLHLHDVEKPLLVGHGLHGRFGDRVLLQAVNGDSPHFDVLGRQQGHGTVTVKDVADALAGAHHDRVGGVGLDVAGVVRRPLNRYVDRHKLDAF</sequence>
<dbReference type="RefSeq" id="XP_067713705.1">
    <property type="nucleotide sequence ID" value="XM_067857604.1"/>
</dbReference>
<evidence type="ECO:0000313" key="2">
    <source>
        <dbReference type="Proteomes" id="UP001497744"/>
    </source>
</evidence>